<evidence type="ECO:0000256" key="2">
    <source>
        <dbReference type="ARBA" id="ARBA00022741"/>
    </source>
</evidence>
<organism evidence="9 10">
    <name type="scientific">Edaphochlamys debaryana</name>
    <dbReference type="NCBI Taxonomy" id="47281"/>
    <lineage>
        <taxon>Eukaryota</taxon>
        <taxon>Viridiplantae</taxon>
        <taxon>Chlorophyta</taxon>
        <taxon>core chlorophytes</taxon>
        <taxon>Chlorophyceae</taxon>
        <taxon>CS clade</taxon>
        <taxon>Chlamydomonadales</taxon>
        <taxon>Chlamydomonadales incertae sedis</taxon>
        <taxon>Edaphochlamys</taxon>
    </lineage>
</organism>
<feature type="region of interest" description="Disordered" evidence="6">
    <location>
        <begin position="625"/>
        <end position="665"/>
    </location>
</feature>
<name>A0A835XU85_9CHLO</name>
<dbReference type="PROSITE" id="PS00107">
    <property type="entry name" value="PROTEIN_KINASE_ATP"/>
    <property type="match status" value="1"/>
</dbReference>
<proteinExistence type="predicted"/>
<protein>
    <recommendedName>
        <fullName evidence="8">Protein kinase domain-containing protein</fullName>
    </recommendedName>
</protein>
<dbReference type="GO" id="GO:0005524">
    <property type="term" value="F:ATP binding"/>
    <property type="evidence" value="ECO:0007669"/>
    <property type="project" value="UniProtKB-UniRule"/>
</dbReference>
<feature type="region of interest" description="Disordered" evidence="6">
    <location>
        <begin position="284"/>
        <end position="316"/>
    </location>
</feature>
<feature type="region of interest" description="Disordered" evidence="6">
    <location>
        <begin position="355"/>
        <end position="381"/>
    </location>
</feature>
<feature type="region of interest" description="Disordered" evidence="6">
    <location>
        <begin position="397"/>
        <end position="483"/>
    </location>
</feature>
<dbReference type="Gene3D" id="1.10.510.10">
    <property type="entry name" value="Transferase(Phosphotransferase) domain 1"/>
    <property type="match status" value="1"/>
</dbReference>
<sequence length="1130" mass="114347">MHFPATLLFVAILSCVNSETATDKVRTVNTGAELVAALAEEDGPAELVLNSRHTSLTPELFPDSLVLVLKNNLRVAPGRRLLLRWLILEDYSDGLNAGSAASIFLPSDGVAEFATEECVLLALVCFPSALLRQLVPTVVRPTDYHPGWQVYAGLTGVPGAFRPTAGTQTGSGNGSGDGSGTGDSVPAAFAQVWGHNCSNATEAPPLDRCYAQYDLYKDVATWLSYNADDGRGLQSTTTISLLRNVVQLCGEVASQQCMQAYGPVGCLIVRIRARMQEKLGAAATNASSLLPPAPPPSSAGVRGNGGARGVAAASSPGLDSGEVAAVVAASVGGGLALVLLAAFGLLWFRRRARRTRQQKGPAGDESEPAAGGPDGAPRASDALGDAFSIRLELASAGAAPGDSSAAQQAPPRPSQAHTGPAASPHPPGPDPRSGRDPNPDPDPDPPTSTPTAEACYNQGGRLGQGRPRPGTEGPTERFFRLSSDANRPPYCEFQPAPGAMYVLTIDDPAAAGALPPAVAPGPGAGAGGAGGDGGAGTQRLGEGSGAAGGSARTRVAVAGSVRAAAAVKSAENAGSGHLSDASAVASAQLALSLVSPDAPCVVPGVDIHDAAGGPATLSIREWAAAGRGRTAPEPASASDPTSSTAVPGPEGSLGPASAGAGAGACSSEGEDEVKLLSNRCLGGGAFGKVYEGEYRGQSVAVKVLTANGGWSGGFFFAEVLDLARKSLAQEVEVLGRASHPHVVKLLAACLTPPRMGLVLELMETSLARVLYNRPPGDPLLPITEVLTIATHVASGLAYLHPTVSHRDVKPANVLISGYGTPRLIAKLGDFGFSRLRSTHQPTAHPEAGTPAYLAPECFDLTNNVVTHAADMYSYGVLLWEMLVGMEPWQGMAVLDIAVQIQVHREHLPLNTITMRRGVGAVPAKLMRLVEQCFELTPRRRPAAAEALKTLLLIRAEMSAATSAATDRSPLASAAAASPLTPLKGGAAADVAGTGNAGSVDVLDLRVDDVAAMLRPPPGAARALRDARARGARGLMPAEDLARAERLGEARSGATSAAAPAGPGPTGGAAPPPAAAAAQARLPVEAAAAAAAASPAAMLARAGGAAAPPGAAAGGGVPAEPEAEGIRDRSA</sequence>
<feature type="compositionally biased region" description="Gly residues" evidence="6">
    <location>
        <begin position="169"/>
        <end position="181"/>
    </location>
</feature>
<feature type="compositionally biased region" description="Low complexity" evidence="6">
    <location>
        <begin position="368"/>
        <end position="381"/>
    </location>
</feature>
<feature type="compositionally biased region" description="Low complexity" evidence="6">
    <location>
        <begin position="1049"/>
        <end position="1060"/>
    </location>
</feature>
<feature type="binding site" evidence="5">
    <location>
        <position position="702"/>
    </location>
    <ligand>
        <name>ATP</name>
        <dbReference type="ChEBI" id="CHEBI:30616"/>
    </ligand>
</feature>
<dbReference type="Proteomes" id="UP000612055">
    <property type="component" value="Unassembled WGS sequence"/>
</dbReference>
<gene>
    <name evidence="9" type="ORF">HYH03_011628</name>
</gene>
<dbReference type="Pfam" id="PF00069">
    <property type="entry name" value="Pkinase"/>
    <property type="match status" value="1"/>
</dbReference>
<dbReference type="PANTHER" id="PTHR44329">
    <property type="entry name" value="SERINE/THREONINE-PROTEIN KINASE TNNI3K-RELATED"/>
    <property type="match status" value="1"/>
</dbReference>
<feature type="domain" description="Protein kinase" evidence="8">
    <location>
        <begin position="675"/>
        <end position="952"/>
    </location>
</feature>
<keyword evidence="10" id="KW-1185">Reference proteome</keyword>
<feature type="compositionally biased region" description="Low complexity" evidence="6">
    <location>
        <begin position="397"/>
        <end position="422"/>
    </location>
</feature>
<evidence type="ECO:0000259" key="8">
    <source>
        <dbReference type="PROSITE" id="PS50011"/>
    </source>
</evidence>
<feature type="region of interest" description="Disordered" evidence="6">
    <location>
        <begin position="1097"/>
        <end position="1130"/>
    </location>
</feature>
<feature type="compositionally biased region" description="Low complexity" evidence="6">
    <location>
        <begin position="1097"/>
        <end position="1110"/>
    </location>
</feature>
<dbReference type="OrthoDB" id="536504at2759"/>
<feature type="region of interest" description="Disordered" evidence="6">
    <location>
        <begin position="523"/>
        <end position="549"/>
    </location>
</feature>
<keyword evidence="3" id="KW-0418">Kinase</keyword>
<evidence type="ECO:0000313" key="9">
    <source>
        <dbReference type="EMBL" id="KAG2489825.1"/>
    </source>
</evidence>
<keyword evidence="7" id="KW-0732">Signal</keyword>
<dbReference type="InterPro" id="IPR017441">
    <property type="entry name" value="Protein_kinase_ATP_BS"/>
</dbReference>
<dbReference type="InterPro" id="IPR051681">
    <property type="entry name" value="Ser/Thr_Kinases-Pseudokinases"/>
</dbReference>
<feature type="signal peptide" evidence="7">
    <location>
        <begin position="1"/>
        <end position="18"/>
    </location>
</feature>
<dbReference type="InterPro" id="IPR000719">
    <property type="entry name" value="Prot_kinase_dom"/>
</dbReference>
<feature type="region of interest" description="Disordered" evidence="6">
    <location>
        <begin position="1045"/>
        <end position="1081"/>
    </location>
</feature>
<feature type="region of interest" description="Disordered" evidence="6">
    <location>
        <begin position="162"/>
        <end position="181"/>
    </location>
</feature>
<dbReference type="AlphaFoldDB" id="A0A835XU85"/>
<evidence type="ECO:0000256" key="6">
    <source>
        <dbReference type="SAM" id="MobiDB-lite"/>
    </source>
</evidence>
<keyword evidence="1" id="KW-0808">Transferase</keyword>
<comment type="caution">
    <text evidence="9">The sequence shown here is derived from an EMBL/GenBank/DDBJ whole genome shotgun (WGS) entry which is preliminary data.</text>
</comment>
<accession>A0A835XU85</accession>
<keyword evidence="2 5" id="KW-0547">Nucleotide-binding</keyword>
<evidence type="ECO:0000256" key="7">
    <source>
        <dbReference type="SAM" id="SignalP"/>
    </source>
</evidence>
<feature type="compositionally biased region" description="Low complexity" evidence="6">
    <location>
        <begin position="631"/>
        <end position="665"/>
    </location>
</feature>
<reference evidence="9" key="1">
    <citation type="journal article" date="2020" name="bioRxiv">
        <title>Comparative genomics of Chlamydomonas.</title>
        <authorList>
            <person name="Craig R.J."/>
            <person name="Hasan A.R."/>
            <person name="Ness R.W."/>
            <person name="Keightley P.D."/>
        </authorList>
    </citation>
    <scope>NUCLEOTIDE SEQUENCE</scope>
    <source>
        <strain evidence="9">CCAP 11/70</strain>
    </source>
</reference>
<dbReference type="InterPro" id="IPR011009">
    <property type="entry name" value="Kinase-like_dom_sf"/>
</dbReference>
<keyword evidence="4 5" id="KW-0067">ATP-binding</keyword>
<dbReference type="PROSITE" id="PS00108">
    <property type="entry name" value="PROTEIN_KINASE_ST"/>
    <property type="match status" value="1"/>
</dbReference>
<dbReference type="PROSITE" id="PS50011">
    <property type="entry name" value="PROTEIN_KINASE_DOM"/>
    <property type="match status" value="1"/>
</dbReference>
<dbReference type="InterPro" id="IPR008271">
    <property type="entry name" value="Ser/Thr_kinase_AS"/>
</dbReference>
<dbReference type="GO" id="GO:0004674">
    <property type="term" value="F:protein serine/threonine kinase activity"/>
    <property type="evidence" value="ECO:0007669"/>
    <property type="project" value="TreeGrafter"/>
</dbReference>
<dbReference type="PANTHER" id="PTHR44329:SF214">
    <property type="entry name" value="PROTEIN KINASE DOMAIN-CONTAINING PROTEIN"/>
    <property type="match status" value="1"/>
</dbReference>
<dbReference type="SUPFAM" id="SSF56112">
    <property type="entry name" value="Protein kinase-like (PK-like)"/>
    <property type="match status" value="1"/>
</dbReference>
<evidence type="ECO:0000256" key="1">
    <source>
        <dbReference type="ARBA" id="ARBA00022679"/>
    </source>
</evidence>
<evidence type="ECO:0000256" key="3">
    <source>
        <dbReference type="ARBA" id="ARBA00022777"/>
    </source>
</evidence>
<evidence type="ECO:0000256" key="5">
    <source>
        <dbReference type="PROSITE-ProRule" id="PRU10141"/>
    </source>
</evidence>
<dbReference type="SMART" id="SM00220">
    <property type="entry name" value="S_TKc"/>
    <property type="match status" value="1"/>
</dbReference>
<feature type="chain" id="PRO_5032984849" description="Protein kinase domain-containing protein" evidence="7">
    <location>
        <begin position="19"/>
        <end position="1130"/>
    </location>
</feature>
<dbReference type="EMBL" id="JAEHOE010000068">
    <property type="protein sequence ID" value="KAG2489825.1"/>
    <property type="molecule type" value="Genomic_DNA"/>
</dbReference>
<evidence type="ECO:0000313" key="10">
    <source>
        <dbReference type="Proteomes" id="UP000612055"/>
    </source>
</evidence>
<feature type="compositionally biased region" description="Gly residues" evidence="6">
    <location>
        <begin position="523"/>
        <end position="548"/>
    </location>
</feature>
<evidence type="ECO:0000256" key="4">
    <source>
        <dbReference type="ARBA" id="ARBA00022840"/>
    </source>
</evidence>
<dbReference type="Gene3D" id="3.30.200.20">
    <property type="entry name" value="Phosphorylase Kinase, domain 1"/>
    <property type="match status" value="1"/>
</dbReference>